<dbReference type="Gene3D" id="3.30.450.20">
    <property type="entry name" value="PAS domain"/>
    <property type="match status" value="1"/>
</dbReference>
<dbReference type="EMBL" id="UXAW01000066">
    <property type="protein sequence ID" value="VDC28011.1"/>
    <property type="molecule type" value="Genomic_DNA"/>
</dbReference>
<dbReference type="EC" id="2.7.13.3" evidence="2"/>
<evidence type="ECO:0000256" key="7">
    <source>
        <dbReference type="ARBA" id="ARBA00022840"/>
    </source>
</evidence>
<dbReference type="GO" id="GO:0005524">
    <property type="term" value="F:ATP binding"/>
    <property type="evidence" value="ECO:0007669"/>
    <property type="project" value="UniProtKB-KW"/>
</dbReference>
<evidence type="ECO:0000313" key="10">
    <source>
        <dbReference type="EMBL" id="VDC28011.1"/>
    </source>
</evidence>
<keyword evidence="4" id="KW-0808">Transferase</keyword>
<evidence type="ECO:0000256" key="1">
    <source>
        <dbReference type="ARBA" id="ARBA00000085"/>
    </source>
</evidence>
<evidence type="ECO:0000256" key="2">
    <source>
        <dbReference type="ARBA" id="ARBA00012438"/>
    </source>
</evidence>
<keyword evidence="3" id="KW-0597">Phosphoprotein</keyword>
<dbReference type="Proteomes" id="UP000277498">
    <property type="component" value="Unassembled WGS sequence"/>
</dbReference>
<gene>
    <name evidence="10" type="ORF">XINFAN_01965</name>
</gene>
<keyword evidence="5" id="KW-0547">Nucleotide-binding</keyword>
<sequence>MSAAAGRGSAAGSGSALGLRLAAMILVALLPLGLLALAQARQSQRQADETAMAASIGRTLQEALGEVRLIRASQITAQLLASVLRDDMAHCRTHLASYAAADPRIARAAFVPLSGRMECSSDGSAQDFTGLAHFARMRDARAPQIFSDPGWSSSGAVEISVVSPVATATGEPMGFVLISLPETAMTGGEMSARGGAERPLALIASNRAGEVVYASVGIAAAADYLPATRDLARINSAPPQSFADTTPDGMRRMFASVPLTHDLHLLGVWPLPRDGGFLGRNALAYLLPALMWLTGVGVTFLGVERLVTRHVRRLAKAMRAFGSDSRSMPELDLDNPPAEIASLAEAYRTMTATILRDEAELENLLRQKAGLLREVHHRTGNSLQLIASFLRMHRRETEEENIRAVLDDLHNRVMSLSTVHLGLYRMAGGADVEVDQLMAEVIGRVDQIYGRSGHKDAITADLHPLVLGSAQAVPLALLLAEILSCFPSGGEAGPPILIRLGPVPGAGNTARLEVSGPAAARARLTGEYATGEHAGAPAVIGARLIRGFVNQLSATMAVEDQGPRITVMITFTISHNRDDPDPAPAPQKADAIA</sequence>
<keyword evidence="11" id="KW-1185">Reference proteome</keyword>
<keyword evidence="8" id="KW-1133">Transmembrane helix</keyword>
<evidence type="ECO:0000259" key="9">
    <source>
        <dbReference type="PROSITE" id="PS50885"/>
    </source>
</evidence>
<dbReference type="GO" id="GO:0007165">
    <property type="term" value="P:signal transduction"/>
    <property type="evidence" value="ECO:0007669"/>
    <property type="project" value="InterPro"/>
</dbReference>
<keyword evidence="8" id="KW-0812">Transmembrane</keyword>
<feature type="domain" description="HAMP" evidence="9">
    <location>
        <begin position="305"/>
        <end position="359"/>
    </location>
</feature>
<dbReference type="InterPro" id="IPR003660">
    <property type="entry name" value="HAMP_dom"/>
</dbReference>
<evidence type="ECO:0000313" key="11">
    <source>
        <dbReference type="Proteomes" id="UP000277498"/>
    </source>
</evidence>
<organism evidence="10 11">
    <name type="scientific">Pseudogemmobacter humi</name>
    <dbReference type="NCBI Taxonomy" id="2483812"/>
    <lineage>
        <taxon>Bacteria</taxon>
        <taxon>Pseudomonadati</taxon>
        <taxon>Pseudomonadota</taxon>
        <taxon>Alphaproteobacteria</taxon>
        <taxon>Rhodobacterales</taxon>
        <taxon>Paracoccaceae</taxon>
        <taxon>Pseudogemmobacter</taxon>
    </lineage>
</organism>
<dbReference type="PROSITE" id="PS50885">
    <property type="entry name" value="HAMP"/>
    <property type="match status" value="1"/>
</dbReference>
<dbReference type="Pfam" id="PF07568">
    <property type="entry name" value="HisKA_2"/>
    <property type="match status" value="1"/>
</dbReference>
<dbReference type="Gene3D" id="1.10.287.130">
    <property type="match status" value="1"/>
</dbReference>
<evidence type="ECO:0000256" key="5">
    <source>
        <dbReference type="ARBA" id="ARBA00022741"/>
    </source>
</evidence>
<keyword evidence="6 10" id="KW-0418">Kinase</keyword>
<protein>
    <recommendedName>
        <fullName evidence="2">histidine kinase</fullName>
        <ecNumber evidence="2">2.7.13.3</ecNumber>
    </recommendedName>
</protein>
<keyword evidence="8" id="KW-0472">Membrane</keyword>
<comment type="catalytic activity">
    <reaction evidence="1">
        <text>ATP + protein L-histidine = ADP + protein N-phospho-L-histidine.</text>
        <dbReference type="EC" id="2.7.13.3"/>
    </reaction>
</comment>
<keyword evidence="7" id="KW-0067">ATP-binding</keyword>
<accession>A0A3P5XH45</accession>
<dbReference type="GO" id="GO:0016020">
    <property type="term" value="C:membrane"/>
    <property type="evidence" value="ECO:0007669"/>
    <property type="project" value="InterPro"/>
</dbReference>
<reference evidence="10 11" key="1">
    <citation type="submission" date="2018-11" db="EMBL/GenBank/DDBJ databases">
        <authorList>
            <person name="Criscuolo A."/>
        </authorList>
    </citation>
    <scope>NUCLEOTIDE SEQUENCE [LARGE SCALE GENOMIC DNA]</scope>
    <source>
        <strain evidence="10">ACIP111625</strain>
    </source>
</reference>
<dbReference type="PANTHER" id="PTHR41523">
    <property type="entry name" value="TWO-COMPONENT SYSTEM SENSOR PROTEIN"/>
    <property type="match status" value="1"/>
</dbReference>
<dbReference type="InterPro" id="IPR011495">
    <property type="entry name" value="Sig_transdc_His_kin_sub2_dim/P"/>
</dbReference>
<proteinExistence type="predicted"/>
<evidence type="ECO:0000256" key="4">
    <source>
        <dbReference type="ARBA" id="ARBA00022679"/>
    </source>
</evidence>
<evidence type="ECO:0000256" key="3">
    <source>
        <dbReference type="ARBA" id="ARBA00022553"/>
    </source>
</evidence>
<feature type="transmembrane region" description="Helical" evidence="8">
    <location>
        <begin position="283"/>
        <end position="303"/>
    </location>
</feature>
<dbReference type="AlphaFoldDB" id="A0A3P5XH45"/>
<dbReference type="GO" id="GO:0004673">
    <property type="term" value="F:protein histidine kinase activity"/>
    <property type="evidence" value="ECO:0007669"/>
    <property type="project" value="UniProtKB-EC"/>
</dbReference>
<feature type="transmembrane region" description="Helical" evidence="8">
    <location>
        <begin position="17"/>
        <end position="38"/>
    </location>
</feature>
<evidence type="ECO:0000256" key="8">
    <source>
        <dbReference type="SAM" id="Phobius"/>
    </source>
</evidence>
<name>A0A3P5XH45_9RHOB</name>
<evidence type="ECO:0000256" key="6">
    <source>
        <dbReference type="ARBA" id="ARBA00022777"/>
    </source>
</evidence>
<dbReference type="PANTHER" id="PTHR41523:SF8">
    <property type="entry name" value="ETHYLENE RESPONSE SENSOR PROTEIN"/>
    <property type="match status" value="1"/>
</dbReference>